<protein>
    <submittedName>
        <fullName evidence="2">Uncharacterized protein</fullName>
    </submittedName>
</protein>
<name>A0ABQ9EJJ2_TEGGR</name>
<feature type="compositionally biased region" description="Basic and acidic residues" evidence="1">
    <location>
        <begin position="100"/>
        <end position="110"/>
    </location>
</feature>
<dbReference type="Gene3D" id="3.80.10.10">
    <property type="entry name" value="Ribonuclease Inhibitor"/>
    <property type="match status" value="1"/>
</dbReference>
<dbReference type="Proteomes" id="UP001217089">
    <property type="component" value="Unassembled WGS sequence"/>
</dbReference>
<dbReference type="SUPFAM" id="SSF52047">
    <property type="entry name" value="RNI-like"/>
    <property type="match status" value="1"/>
</dbReference>
<reference evidence="2 3" key="1">
    <citation type="submission" date="2022-12" db="EMBL/GenBank/DDBJ databases">
        <title>Chromosome-level genome of Tegillarca granosa.</title>
        <authorList>
            <person name="Kim J."/>
        </authorList>
    </citation>
    <scope>NUCLEOTIDE SEQUENCE [LARGE SCALE GENOMIC DNA]</scope>
    <source>
        <strain evidence="2">Teg-2019</strain>
        <tissue evidence="2">Adductor muscle</tissue>
    </source>
</reference>
<gene>
    <name evidence="2" type="ORF">KUTeg_017695</name>
</gene>
<evidence type="ECO:0000313" key="3">
    <source>
        <dbReference type="Proteomes" id="UP001217089"/>
    </source>
</evidence>
<feature type="compositionally biased region" description="Low complexity" evidence="1">
    <location>
        <begin position="35"/>
        <end position="47"/>
    </location>
</feature>
<dbReference type="InterPro" id="IPR032675">
    <property type="entry name" value="LRR_dom_sf"/>
</dbReference>
<feature type="compositionally biased region" description="Pro residues" evidence="1">
    <location>
        <begin position="48"/>
        <end position="62"/>
    </location>
</feature>
<dbReference type="PANTHER" id="PTHR13361">
    <property type="entry name" value="WW DOMAIN-BINDING PROTEIN 11"/>
    <property type="match status" value="1"/>
</dbReference>
<accession>A0ABQ9EJJ2</accession>
<evidence type="ECO:0000313" key="2">
    <source>
        <dbReference type="EMBL" id="KAJ8304112.1"/>
    </source>
</evidence>
<dbReference type="PANTHER" id="PTHR13361:SF1">
    <property type="entry name" value="WW DOMAIN-BINDING PROTEIN 11"/>
    <property type="match status" value="1"/>
</dbReference>
<feature type="compositionally biased region" description="Pro residues" evidence="1">
    <location>
        <begin position="76"/>
        <end position="90"/>
    </location>
</feature>
<evidence type="ECO:0000256" key="1">
    <source>
        <dbReference type="SAM" id="MobiDB-lite"/>
    </source>
</evidence>
<organism evidence="2 3">
    <name type="scientific">Tegillarca granosa</name>
    <name type="common">Malaysian cockle</name>
    <name type="synonym">Anadara granosa</name>
    <dbReference type="NCBI Taxonomy" id="220873"/>
    <lineage>
        <taxon>Eukaryota</taxon>
        <taxon>Metazoa</taxon>
        <taxon>Spiralia</taxon>
        <taxon>Lophotrochozoa</taxon>
        <taxon>Mollusca</taxon>
        <taxon>Bivalvia</taxon>
        <taxon>Autobranchia</taxon>
        <taxon>Pteriomorphia</taxon>
        <taxon>Arcoida</taxon>
        <taxon>Arcoidea</taxon>
        <taxon>Arcidae</taxon>
        <taxon>Tegillarca</taxon>
    </lineage>
</organism>
<dbReference type="EMBL" id="JARBDR010000903">
    <property type="protein sequence ID" value="KAJ8304112.1"/>
    <property type="molecule type" value="Genomic_DNA"/>
</dbReference>
<keyword evidence="3" id="KW-1185">Reference proteome</keyword>
<comment type="caution">
    <text evidence="2">The sequence shown here is derived from an EMBL/GenBank/DDBJ whole genome shotgun (WGS) entry which is preliminary data.</text>
</comment>
<proteinExistence type="predicted"/>
<feature type="region of interest" description="Disordered" evidence="1">
    <location>
        <begin position="1"/>
        <end position="110"/>
    </location>
</feature>
<sequence>MSENTQKDAAPSEVNQPPVKPSPVTLPPPPPISSVPPNGTSPATSVGAPPPPPPPPPPPSSSVPPNGTSPTTSVGAPPPHAPPPPPPPPVSGNTNKTSKQKSDMENVNEKPYKVSVQDLIKGKEKLKKTDFVDLRKKVKLNMKEIFDGFQIHDYFPLSPAMKYFSYQTDKITTLNLSRIEQLTDMFFFTLDDRKIELPHCGTLTLSGCYYITDMAVVFITQGKTFTNLTSVRFTACKKITERSLHYLFDRYSEITVKMICADVSSIYGKALQSLQRLKLTGCPLISPPSYVYENQKVIFVDSTLESLKTYKIVILVDPEHKQGLMSQMLINDYVAPLRILGNWKPGKAESKKDKEPDSDSDYHFNLFEIIYEQGLEDLILNNGSIVLLPYSLTEEKVAAKLADKIKMVLSKYPETVFMLCQIDLNKSEKETGVKKDVLQTLSQTWMAKLSSELKHGEFLDGNDGDSNLSAYNFHDQQVFTIGKWCYEHLSKFLENSEDLLVECDIVDSDAMKLATTKAVEGLIKTYPWHGIQYYPLILGFLKDIVNKGFPVCPLMTVIDELPDTVRNVLNPVTCYAEMEKILELMHTRGFACFYGNIEDKPALTDLGKFEQCINNIFANPAPRQNYIKAIGLKVPCWTLEDMKKVLVDADWLLSYFNFTLFVSILEEAGCIFKFPCDMIGDDFRDSFVYVLNKDIPAEPMVPVCSVWSEVSPSQQTSKIYEFISSLNNSFFFKVIRVFSQVYRFTLLWKSGFIFHVGPIACFVEKTHIEETGVPVIFITARFDAVYHCEEWGDWEKLLMTSFNMVLTLVDSVVQKEKAFVKKCIPCPNCVDSSQMGNRRVMLNPKLCYHFTEIYSKSMEVETVRCKKELTKGIPKSMLFGPSDVSLRDFIPNHAKINKVVHVLKSDDKKLAEFSQAVEKNDIKALKTLQASALKTKDIKFRQIKDTLREPLLQFDEGIRCYLCQNCAVQGMDCPSNMFNGKTKKHCSCKHTTDMCTYCGICKNCISHLVDAFTTVQPQFDKSGSMFTIFDRKYTFTDHMNTDTFGSLEIVSLENITITAYVGEGEENIVSYNTATGMVVPKSTKSQYIARPGTRLSLCLATHPTVMEFPIYVYTLNKVLKTLHVNSVYSITMLKQLPEVKKGLNKLRDFIWSIMEQSYNQNTSCCFSLV</sequence>
<feature type="compositionally biased region" description="Pro residues" evidence="1">
    <location>
        <begin position="18"/>
        <end position="34"/>
    </location>
</feature>
<feature type="compositionally biased region" description="Low complexity" evidence="1">
    <location>
        <begin position="63"/>
        <end position="73"/>
    </location>
</feature>